<keyword evidence="2" id="KW-0812">Transmembrane</keyword>
<feature type="compositionally biased region" description="Basic and acidic residues" evidence="1">
    <location>
        <begin position="451"/>
        <end position="461"/>
    </location>
</feature>
<dbReference type="AlphaFoldDB" id="A0A367KWD2"/>
<evidence type="ECO:0000313" key="4">
    <source>
        <dbReference type="Proteomes" id="UP000253551"/>
    </source>
</evidence>
<dbReference type="EMBL" id="PJQM01000137">
    <property type="protein sequence ID" value="RCI06519.1"/>
    <property type="molecule type" value="Genomic_DNA"/>
</dbReference>
<keyword evidence="2" id="KW-0472">Membrane</keyword>
<feature type="compositionally biased region" description="Basic and acidic residues" evidence="1">
    <location>
        <begin position="762"/>
        <end position="771"/>
    </location>
</feature>
<protein>
    <submittedName>
        <fullName evidence="3">Uncharacterized protein</fullName>
    </submittedName>
</protein>
<reference evidence="3 4" key="1">
    <citation type="journal article" date="2018" name="G3 (Bethesda)">
        <title>Phylogenetic and Phylogenomic Definition of Rhizopus Species.</title>
        <authorList>
            <person name="Gryganskyi A.P."/>
            <person name="Golan J."/>
            <person name="Dolatabadi S."/>
            <person name="Mondo S."/>
            <person name="Robb S."/>
            <person name="Idnurm A."/>
            <person name="Muszewska A."/>
            <person name="Steczkiewicz K."/>
            <person name="Masonjones S."/>
            <person name="Liao H.L."/>
            <person name="Gajdeczka M.T."/>
            <person name="Anike F."/>
            <person name="Vuek A."/>
            <person name="Anishchenko I.M."/>
            <person name="Voigt K."/>
            <person name="de Hoog G.S."/>
            <person name="Smith M.E."/>
            <person name="Heitman J."/>
            <person name="Vilgalys R."/>
            <person name="Stajich J.E."/>
        </authorList>
    </citation>
    <scope>NUCLEOTIDE SEQUENCE [LARGE SCALE GENOMIC DNA]</scope>
    <source>
        <strain evidence="3 4">LSU 92-RS-03</strain>
    </source>
</reference>
<keyword evidence="4" id="KW-1185">Reference proteome</keyword>
<name>A0A367KWD2_RHIST</name>
<feature type="region of interest" description="Disordered" evidence="1">
    <location>
        <begin position="451"/>
        <end position="508"/>
    </location>
</feature>
<feature type="compositionally biased region" description="Polar residues" evidence="1">
    <location>
        <begin position="485"/>
        <end position="505"/>
    </location>
</feature>
<evidence type="ECO:0000313" key="3">
    <source>
        <dbReference type="EMBL" id="RCI06519.1"/>
    </source>
</evidence>
<keyword evidence="2" id="KW-1133">Transmembrane helix</keyword>
<gene>
    <name evidence="3" type="ORF">CU098_012560</name>
</gene>
<feature type="transmembrane region" description="Helical" evidence="2">
    <location>
        <begin position="90"/>
        <end position="117"/>
    </location>
</feature>
<dbReference type="STRING" id="4846.A0A367KWD2"/>
<sequence>MDPELQNTEYYFKQNEQYALVIASHIVSSISLVSSIFVIIVHIILLFYRSNIVNRLSLRFIVLASVFDSVYSACQIATDHINSRSLSCRAIAYILISTDTMVCMCLAVVGLNLVVIFAIRVSNTLKLEIIYYLVVAISGVLVTVIPRLVGNKTGPSPDASSSTCWYHYYFEGRMNNHFNWVVPLITKVWGISLEFAIVSNTHIPYPLFFLDRLFSGLQDPAICMVFNETRDTIKHKYVYDYYTILFKPSTNINSSSIHPKLIRVAQSHMNQSPESVNHDTLVDNAKKTLLDDIGSEIDISLVVPGTHQNRVDPESNTFTASSAILRTVRGQCLPCSKRYTILTITCKDGKSFIPSNNIEARSRGSRIIPLKRINHSKPLVTPTTTQNEPGFPCNAKTLGCVECLIPFKFAHWARLIHWMMIFIFRVKPIEPRLDDEEARLDTEEICLKLNSDESDKSRSSKESGITKPSPFTEDTLQGCPRNGVPSESQTTNTTATEGPSNSSGGPSLKRSAKILFEEEENSNPSSQRPSSVNIATLQREWQYTDESGVQSDLTDDIGENSHASSIKILDSSTTSKGILKKVGRPAASVVWNILATPRSKSFSAAIPSKMNEEEELIELQKTSDTPSCDEDPSQNSVLYDNFKYNAALCPANALRSEPDTCENPPLFTNQLFPRPFSQYSKGKLAKRESSGQDSAWKDEWEASGSRYQYIMEGSSKVFGVSKMDCFGTRSSPTTIDVQENIEDEDDLLWDNEDVDETLGSKSKNEQNDTFF</sequence>
<feature type="transmembrane region" description="Helical" evidence="2">
    <location>
        <begin position="60"/>
        <end position="78"/>
    </location>
</feature>
<accession>A0A367KWD2</accession>
<proteinExistence type="predicted"/>
<feature type="transmembrane region" description="Helical" evidence="2">
    <location>
        <begin position="129"/>
        <end position="149"/>
    </location>
</feature>
<organism evidence="3 4">
    <name type="scientific">Rhizopus stolonifer</name>
    <name type="common">Rhizopus nigricans</name>
    <dbReference type="NCBI Taxonomy" id="4846"/>
    <lineage>
        <taxon>Eukaryota</taxon>
        <taxon>Fungi</taxon>
        <taxon>Fungi incertae sedis</taxon>
        <taxon>Mucoromycota</taxon>
        <taxon>Mucoromycotina</taxon>
        <taxon>Mucoromycetes</taxon>
        <taxon>Mucorales</taxon>
        <taxon>Mucorineae</taxon>
        <taxon>Rhizopodaceae</taxon>
        <taxon>Rhizopus</taxon>
    </lineage>
</organism>
<comment type="caution">
    <text evidence="3">The sequence shown here is derived from an EMBL/GenBank/DDBJ whole genome shotgun (WGS) entry which is preliminary data.</text>
</comment>
<dbReference type="Proteomes" id="UP000253551">
    <property type="component" value="Unassembled WGS sequence"/>
</dbReference>
<feature type="region of interest" description="Disordered" evidence="1">
    <location>
        <begin position="740"/>
        <end position="771"/>
    </location>
</feature>
<evidence type="ECO:0000256" key="1">
    <source>
        <dbReference type="SAM" id="MobiDB-lite"/>
    </source>
</evidence>
<feature type="transmembrane region" description="Helical" evidence="2">
    <location>
        <begin position="20"/>
        <end position="48"/>
    </location>
</feature>
<evidence type="ECO:0000256" key="2">
    <source>
        <dbReference type="SAM" id="Phobius"/>
    </source>
</evidence>
<feature type="compositionally biased region" description="Acidic residues" evidence="1">
    <location>
        <begin position="740"/>
        <end position="756"/>
    </location>
</feature>
<dbReference type="OrthoDB" id="2266370at2759"/>